<feature type="chain" id="PRO_5012600811" description="SH3b domain-containing protein" evidence="1">
    <location>
        <begin position="25"/>
        <end position="296"/>
    </location>
</feature>
<sequence length="296" mass="29706">MKQALLGYAAAAALAAGSVTPALAADDEAQLVRCETSYGAVAITDGSTQGWTEYKLSSPRPLIQQLIAQSGCFTLVNPATGEAADYLMAAEAGSKEEIDQAMNAAASAASSAATSALIRSGALSRVPGVGAVAGLLGGFGGKKKTISAALRLISPQNGLTVAAATGEQSKSVMKVMKGSEWKALGDETGGYTTSKDGRMVSSAFVTAYNSLVAQAAALPPVQTAAAPEAGAAQAAEEIYVVAIDSSLLAAASAAASPVRSLRAGTELVPTGNRQGLFVEVADNYGTTGWVSVEDLQ</sequence>
<keyword evidence="1" id="KW-0732">Signal</keyword>
<comment type="caution">
    <text evidence="2">The sequence shown here is derived from an EMBL/GenBank/DDBJ whole genome shotgun (WGS) entry which is preliminary data.</text>
</comment>
<dbReference type="EMBL" id="NFZT01000001">
    <property type="protein sequence ID" value="OWV32339.1"/>
    <property type="molecule type" value="Genomic_DNA"/>
</dbReference>
<evidence type="ECO:0008006" key="4">
    <source>
        <dbReference type="Google" id="ProtNLM"/>
    </source>
</evidence>
<gene>
    <name evidence="2" type="ORF">B5C34_01965</name>
</gene>
<dbReference type="Proteomes" id="UP000198462">
    <property type="component" value="Unassembled WGS sequence"/>
</dbReference>
<name>A0A219B3E0_9SPHN</name>
<evidence type="ECO:0000313" key="3">
    <source>
        <dbReference type="Proteomes" id="UP000198462"/>
    </source>
</evidence>
<evidence type="ECO:0000256" key="1">
    <source>
        <dbReference type="SAM" id="SignalP"/>
    </source>
</evidence>
<accession>A0A219B3E0</accession>
<proteinExistence type="predicted"/>
<protein>
    <recommendedName>
        <fullName evidence="4">SH3b domain-containing protein</fullName>
    </recommendedName>
</protein>
<dbReference type="RefSeq" id="WP_088711137.1">
    <property type="nucleotide sequence ID" value="NZ_NFZT01000001.1"/>
</dbReference>
<dbReference type="OrthoDB" id="7201328at2"/>
<feature type="signal peptide" evidence="1">
    <location>
        <begin position="1"/>
        <end position="24"/>
    </location>
</feature>
<dbReference type="AlphaFoldDB" id="A0A219B3E0"/>
<reference evidence="3" key="1">
    <citation type="submission" date="2017-05" db="EMBL/GenBank/DDBJ databases">
        <authorList>
            <person name="Lin X."/>
        </authorList>
    </citation>
    <scope>NUCLEOTIDE SEQUENCE [LARGE SCALE GENOMIC DNA]</scope>
    <source>
        <strain evidence="3">JLT2012</strain>
    </source>
</reference>
<organism evidence="2 3">
    <name type="scientific">Pacificimonas flava</name>
    <dbReference type="NCBI Taxonomy" id="1234595"/>
    <lineage>
        <taxon>Bacteria</taxon>
        <taxon>Pseudomonadati</taxon>
        <taxon>Pseudomonadota</taxon>
        <taxon>Alphaproteobacteria</taxon>
        <taxon>Sphingomonadales</taxon>
        <taxon>Sphingosinicellaceae</taxon>
        <taxon>Pacificimonas</taxon>
    </lineage>
</organism>
<evidence type="ECO:0000313" key="2">
    <source>
        <dbReference type="EMBL" id="OWV32339.1"/>
    </source>
</evidence>
<keyword evidence="3" id="KW-1185">Reference proteome</keyword>